<reference evidence="2" key="2">
    <citation type="journal article" date="2023" name="Proc. Natl. Acad. Sci. U.S.A.">
        <title>A global phylogenomic analysis of the shiitake genus Lentinula.</title>
        <authorList>
            <person name="Sierra-Patev S."/>
            <person name="Min B."/>
            <person name="Naranjo-Ortiz M."/>
            <person name="Looney B."/>
            <person name="Konkel Z."/>
            <person name="Slot J.C."/>
            <person name="Sakamoto Y."/>
            <person name="Steenwyk J.L."/>
            <person name="Rokas A."/>
            <person name="Carro J."/>
            <person name="Camarero S."/>
            <person name="Ferreira P."/>
            <person name="Molpeceres G."/>
            <person name="Ruiz-Duenas F.J."/>
            <person name="Serrano A."/>
            <person name="Henrissat B."/>
            <person name="Drula E."/>
            <person name="Hughes K.W."/>
            <person name="Mata J.L."/>
            <person name="Ishikawa N.K."/>
            <person name="Vargas-Isla R."/>
            <person name="Ushijima S."/>
            <person name="Smith C.A."/>
            <person name="Donoghue J."/>
            <person name="Ahrendt S."/>
            <person name="Andreopoulos W."/>
            <person name="He G."/>
            <person name="LaButti K."/>
            <person name="Lipzen A."/>
            <person name="Ng V."/>
            <person name="Riley R."/>
            <person name="Sandor L."/>
            <person name="Barry K."/>
            <person name="Martinez A.T."/>
            <person name="Xiao Y."/>
            <person name="Gibbons J.G."/>
            <person name="Terashima K."/>
            <person name="Grigoriev I.V."/>
            <person name="Hibbett D."/>
        </authorList>
    </citation>
    <scope>NUCLEOTIDE SEQUENCE</scope>
    <source>
        <strain evidence="2">Sp2 HRB7682 ss15</strain>
    </source>
</reference>
<feature type="transmembrane region" description="Helical" evidence="1">
    <location>
        <begin position="213"/>
        <end position="231"/>
    </location>
</feature>
<gene>
    <name evidence="2" type="ORF">C8J55DRAFT_607896</name>
</gene>
<evidence type="ECO:0000256" key="1">
    <source>
        <dbReference type="SAM" id="Phobius"/>
    </source>
</evidence>
<dbReference type="Proteomes" id="UP001150238">
    <property type="component" value="Unassembled WGS sequence"/>
</dbReference>
<reference evidence="2" key="1">
    <citation type="submission" date="2022-08" db="EMBL/GenBank/DDBJ databases">
        <authorList>
            <consortium name="DOE Joint Genome Institute"/>
            <person name="Min B."/>
            <person name="Riley R."/>
            <person name="Sierra-Patev S."/>
            <person name="Naranjo-Ortiz M."/>
            <person name="Looney B."/>
            <person name="Konkel Z."/>
            <person name="Slot J.C."/>
            <person name="Sakamoto Y."/>
            <person name="Steenwyk J.L."/>
            <person name="Rokas A."/>
            <person name="Carro J."/>
            <person name="Camarero S."/>
            <person name="Ferreira P."/>
            <person name="Molpeceres G."/>
            <person name="Ruiz-Duenas F.J."/>
            <person name="Serrano A."/>
            <person name="Henrissat B."/>
            <person name="Drula E."/>
            <person name="Hughes K.W."/>
            <person name="Mata J.L."/>
            <person name="Ishikawa N.K."/>
            <person name="Vargas-Isla R."/>
            <person name="Ushijima S."/>
            <person name="Smith C.A."/>
            <person name="Ahrendt S."/>
            <person name="Andreopoulos W."/>
            <person name="He G."/>
            <person name="Labutti K."/>
            <person name="Lipzen A."/>
            <person name="Ng V."/>
            <person name="Sandor L."/>
            <person name="Barry K."/>
            <person name="Martinez A.T."/>
            <person name="Xiao Y."/>
            <person name="Gibbons J.G."/>
            <person name="Terashima K."/>
            <person name="Hibbett D.S."/>
            <person name="Grigoriev I.V."/>
        </authorList>
    </citation>
    <scope>NUCLEOTIDE SEQUENCE</scope>
    <source>
        <strain evidence="2">Sp2 HRB7682 ss15</strain>
    </source>
</reference>
<evidence type="ECO:0000313" key="3">
    <source>
        <dbReference type="Proteomes" id="UP001150238"/>
    </source>
</evidence>
<organism evidence="2 3">
    <name type="scientific">Lentinula lateritia</name>
    <dbReference type="NCBI Taxonomy" id="40482"/>
    <lineage>
        <taxon>Eukaryota</taxon>
        <taxon>Fungi</taxon>
        <taxon>Dikarya</taxon>
        <taxon>Basidiomycota</taxon>
        <taxon>Agaricomycotina</taxon>
        <taxon>Agaricomycetes</taxon>
        <taxon>Agaricomycetidae</taxon>
        <taxon>Agaricales</taxon>
        <taxon>Marasmiineae</taxon>
        <taxon>Omphalotaceae</taxon>
        <taxon>Lentinula</taxon>
    </lineage>
</organism>
<keyword evidence="1" id="KW-0812">Transmembrane</keyword>
<name>A0A9W9A2L7_9AGAR</name>
<feature type="transmembrane region" description="Helical" evidence="1">
    <location>
        <begin position="104"/>
        <end position="125"/>
    </location>
</feature>
<accession>A0A9W9A2L7</accession>
<feature type="transmembrane region" description="Helical" evidence="1">
    <location>
        <begin position="137"/>
        <end position="155"/>
    </location>
</feature>
<keyword evidence="1" id="KW-1133">Transmembrane helix</keyword>
<proteinExistence type="predicted"/>
<dbReference type="AlphaFoldDB" id="A0A9W9A2L7"/>
<dbReference type="EMBL" id="JANVFS010000028">
    <property type="protein sequence ID" value="KAJ4471856.1"/>
    <property type="molecule type" value="Genomic_DNA"/>
</dbReference>
<evidence type="ECO:0000313" key="2">
    <source>
        <dbReference type="EMBL" id="KAJ4471856.1"/>
    </source>
</evidence>
<feature type="transmembrane region" description="Helical" evidence="1">
    <location>
        <begin position="80"/>
        <end position="98"/>
    </location>
</feature>
<keyword evidence="1" id="KW-0472">Membrane</keyword>
<comment type="caution">
    <text evidence="2">The sequence shown here is derived from an EMBL/GenBank/DDBJ whole genome shotgun (WGS) entry which is preliminary data.</text>
</comment>
<sequence length="311" mass="34750">MQIWSFSTTKPLTNPAYSINSFSQYTALFVQVVLQLQWLLRTRPHRDVESVKQDAGVPLESSAPTMEVCHLNQVWNLSNYLPYYLFNNACLCVWAISYPNHVSLAQLSLFAAIILQLRVILSMFGNANRMPTTSAPGMAILVSKISLGMSVMLFWRTWSLVDDPAISPTFEQQVHSGIVLVLLTTASGPDPTTGLTCIYVLLSLYFGDYQNHVWHSFFLVEIVILSVLLVVDSVINRSVPNTDPQVTIHDPQLLETNLQVPFDTEERVTLFSLPEASNSSSDGIPLLPLHKEHITLESEQGHFSSRSSISL</sequence>
<protein>
    <submittedName>
        <fullName evidence="2">Uncharacterized protein</fullName>
    </submittedName>
</protein>